<dbReference type="PANTHER" id="PTHR35333:SF3">
    <property type="entry name" value="BETA-LACTAMASE-TYPE TRANSPEPTIDASE FOLD CONTAINING PROTEIN"/>
    <property type="match status" value="1"/>
</dbReference>
<name>A0A857N5Y4_9BACT</name>
<proteinExistence type="predicted"/>
<dbReference type="InterPro" id="IPR045155">
    <property type="entry name" value="Beta-lactam_cat"/>
</dbReference>
<dbReference type="InterPro" id="IPR012338">
    <property type="entry name" value="Beta-lactam/transpept-like"/>
</dbReference>
<feature type="domain" description="Beta-lactamase class A catalytic" evidence="1">
    <location>
        <begin position="2"/>
        <end position="182"/>
    </location>
</feature>
<gene>
    <name evidence="2" type="ORF">MICH65_0403</name>
</gene>
<protein>
    <recommendedName>
        <fullName evidence="1">Beta-lactamase class A catalytic domain-containing protein</fullName>
    </recommendedName>
</protein>
<dbReference type="KEGG" id="caqa:MICH65_0403"/>
<dbReference type="Pfam" id="PF13354">
    <property type="entry name" value="Beta-lactamase2"/>
    <property type="match status" value="1"/>
</dbReference>
<dbReference type="AlphaFoldDB" id="A0A857N5Y4"/>
<evidence type="ECO:0000259" key="1">
    <source>
        <dbReference type="Pfam" id="PF13354"/>
    </source>
</evidence>
<dbReference type="GO" id="GO:0008800">
    <property type="term" value="F:beta-lactamase activity"/>
    <property type="evidence" value="ECO:0007669"/>
    <property type="project" value="InterPro"/>
</dbReference>
<organism evidence="2 3">
    <name type="scientific">Candidatus Chazhemtobacterium aquaticus</name>
    <dbReference type="NCBI Taxonomy" id="2715735"/>
    <lineage>
        <taxon>Bacteria</taxon>
        <taxon>Candidatus Chazhemtobacteraceae</taxon>
        <taxon>Candidatus Chazhemtobacterium</taxon>
    </lineage>
</organism>
<evidence type="ECO:0000313" key="2">
    <source>
        <dbReference type="EMBL" id="QHO63384.1"/>
    </source>
</evidence>
<sequence length="210" mass="23993">MLKVPVMMTLYDQASSEPGFLEKQIPYLKNGDFYQNIPIKKEMVEGQLYSVSDLIAQMIVYSDNNALFSLTKILDQQSLFSLMRKVGIKQAGMSEEELVDVVQYSSFFRILYNSSYLGRTYSEKALSLMTQIDYQEGLPKGLPKDILISHKFGERNLGDSMQLHDCGIVYVKKHNYLICVMTRGRDLNKMNQTISHLSAVTYNNVQSQAE</sequence>
<dbReference type="Proteomes" id="UP000463983">
    <property type="component" value="Chromosome"/>
</dbReference>
<dbReference type="GO" id="GO:0046677">
    <property type="term" value="P:response to antibiotic"/>
    <property type="evidence" value="ECO:0007669"/>
    <property type="project" value="InterPro"/>
</dbReference>
<reference evidence="3" key="1">
    <citation type="journal article" date="2020" name="Microorganisms">
        <title>Complete Genome of a Member of a New Bacterial Lineage in the Microgenomates Group Reveals an Unusual Nucleotide Composition Disparity Between Two Strands of DNA and Limited Metabolic Potential.</title>
        <authorList>
            <person name="Kadnikov V.V."/>
            <person name="Mardanov A.V."/>
            <person name="Beletsky A.V."/>
            <person name="Karnachuk O.V."/>
            <person name="Ravin N.V."/>
        </authorList>
    </citation>
    <scope>NUCLEOTIDE SEQUENCE [LARGE SCALE GENOMIC DNA]</scope>
</reference>
<accession>A0A857N5Y4</accession>
<evidence type="ECO:0000313" key="3">
    <source>
        <dbReference type="Proteomes" id="UP000463983"/>
    </source>
</evidence>
<dbReference type="InterPro" id="IPR000871">
    <property type="entry name" value="Beta-lactam_class-A"/>
</dbReference>
<keyword evidence="3" id="KW-1185">Reference proteome</keyword>
<dbReference type="PANTHER" id="PTHR35333">
    <property type="entry name" value="BETA-LACTAMASE"/>
    <property type="match status" value="1"/>
</dbReference>
<dbReference type="Gene3D" id="3.40.710.10">
    <property type="entry name" value="DD-peptidase/beta-lactamase superfamily"/>
    <property type="match status" value="1"/>
</dbReference>
<dbReference type="SUPFAM" id="SSF56601">
    <property type="entry name" value="beta-lactamase/transpeptidase-like"/>
    <property type="match status" value="1"/>
</dbReference>
<dbReference type="EMBL" id="CP047901">
    <property type="protein sequence ID" value="QHO63384.1"/>
    <property type="molecule type" value="Genomic_DNA"/>
</dbReference>
<dbReference type="GO" id="GO:0030655">
    <property type="term" value="P:beta-lactam antibiotic catabolic process"/>
    <property type="evidence" value="ECO:0007669"/>
    <property type="project" value="InterPro"/>
</dbReference>